<dbReference type="InterPro" id="IPR006145">
    <property type="entry name" value="PsdUridine_synth_RsuA/RluA"/>
</dbReference>
<evidence type="ECO:0000259" key="5">
    <source>
        <dbReference type="Pfam" id="PF00849"/>
    </source>
</evidence>
<dbReference type="PANTHER" id="PTHR21600">
    <property type="entry name" value="MITOCHONDRIAL RNA PSEUDOURIDINE SYNTHASE"/>
    <property type="match status" value="1"/>
</dbReference>
<dbReference type="CDD" id="cd02869">
    <property type="entry name" value="PseudoU_synth_RluA_like"/>
    <property type="match status" value="1"/>
</dbReference>
<keyword evidence="7" id="KW-1185">Reference proteome</keyword>
<evidence type="ECO:0000256" key="2">
    <source>
        <dbReference type="ARBA" id="ARBA00031870"/>
    </source>
</evidence>
<accession>A0A846H638</accession>
<reference evidence="6 7" key="1">
    <citation type="journal article" date="2015" name="Genome Announc.">
        <title>Draft Genome Sequence of Cyanobacterium Hassallia byssoidea Strain VB512170, Isolated from Monuments in India.</title>
        <authorList>
            <person name="Singh D."/>
            <person name="Chandrababunaidu M.M."/>
            <person name="Panda A."/>
            <person name="Sen D."/>
            <person name="Bhattacharyya S."/>
            <person name="Adhikary S.P."/>
            <person name="Tripathy S."/>
        </authorList>
    </citation>
    <scope>NUCLEOTIDE SEQUENCE [LARGE SCALE GENOMIC DNA]</scope>
    <source>
        <strain evidence="6 7">VB512170</strain>
    </source>
</reference>
<dbReference type="PANTHER" id="PTHR21600:SF89">
    <property type="entry name" value="RIBOSOMAL LARGE SUBUNIT PSEUDOURIDINE SYNTHASE A"/>
    <property type="match status" value="1"/>
</dbReference>
<dbReference type="Proteomes" id="UP000031549">
    <property type="component" value="Unassembled WGS sequence"/>
</dbReference>
<comment type="catalytic activity">
    <reaction evidence="1">
        <text>a uridine in RNA = a pseudouridine in RNA</text>
        <dbReference type="Rhea" id="RHEA:48348"/>
        <dbReference type="Rhea" id="RHEA-COMP:12068"/>
        <dbReference type="Rhea" id="RHEA-COMP:12069"/>
        <dbReference type="ChEBI" id="CHEBI:65314"/>
        <dbReference type="ChEBI" id="CHEBI:65315"/>
    </reaction>
</comment>
<name>A0A846H638_9CYAN</name>
<dbReference type="RefSeq" id="WP_039739292.1">
    <property type="nucleotide sequence ID" value="NZ_JTCM02000010.1"/>
</dbReference>
<proteinExistence type="predicted"/>
<dbReference type="GO" id="GO:0000455">
    <property type="term" value="P:enzyme-directed rRNA pseudouridine synthesis"/>
    <property type="evidence" value="ECO:0007669"/>
    <property type="project" value="TreeGrafter"/>
</dbReference>
<keyword evidence="4" id="KW-0175">Coiled coil</keyword>
<evidence type="ECO:0000256" key="1">
    <source>
        <dbReference type="ARBA" id="ARBA00000073"/>
    </source>
</evidence>
<organism evidence="6 7">
    <name type="scientific">Hassallia byssoidea VB512170</name>
    <dbReference type="NCBI Taxonomy" id="1304833"/>
    <lineage>
        <taxon>Bacteria</taxon>
        <taxon>Bacillati</taxon>
        <taxon>Cyanobacteriota</taxon>
        <taxon>Cyanophyceae</taxon>
        <taxon>Nostocales</taxon>
        <taxon>Tolypothrichaceae</taxon>
        <taxon>Hassallia</taxon>
    </lineage>
</organism>
<dbReference type="EMBL" id="JTCM02000010">
    <property type="protein sequence ID" value="NEU72428.1"/>
    <property type="molecule type" value="Genomic_DNA"/>
</dbReference>
<gene>
    <name evidence="6" type="ORF">PI95_007535</name>
</gene>
<dbReference type="AlphaFoldDB" id="A0A846H638"/>
<dbReference type="InterPro" id="IPR020103">
    <property type="entry name" value="PsdUridine_synth_cat_dom_sf"/>
</dbReference>
<comment type="caution">
    <text evidence="6">The sequence shown here is derived from an EMBL/GenBank/DDBJ whole genome shotgun (WGS) entry which is preliminary data.</text>
</comment>
<feature type="domain" description="Pseudouridine synthase RsuA/RluA-like" evidence="5">
    <location>
        <begin position="375"/>
        <end position="522"/>
    </location>
</feature>
<dbReference type="GO" id="GO:0003723">
    <property type="term" value="F:RNA binding"/>
    <property type="evidence" value="ECO:0007669"/>
    <property type="project" value="InterPro"/>
</dbReference>
<dbReference type="GO" id="GO:0009982">
    <property type="term" value="F:pseudouridine synthase activity"/>
    <property type="evidence" value="ECO:0007669"/>
    <property type="project" value="InterPro"/>
</dbReference>
<sequence>MVILHRLSDFIDNYTVTNSSPSYYYQGRCPDGVLKLPRTSLVEAIAHKLMQHLAQNDLYCREGKMYGILLVELPTGEQRIIKAFSGLLNGNSIVEGWVPPILGRDEVALEEARTLAQLEAIKQEIITLKQLPQRQEYETLKSEFDIKLHFLSDRHQNYKQQRHEKRQILCQTLTGEALIIALEQLDEESRQQKIEQRRFKRLRDETLQPLQQIIETADIQIRELKQQRKQLSRQLQTQMHAAYTLVNFLGQSQSLQQLIPGGLPTGAGDCCAPKLLHYAATHNLKPLAMAEFWWGASSAQDKIQGEFYGACVERCQPLMGFLLSGLRPNPPAPFPMREGGESPSPARGGGVIYPLSLQERGRGEVLPIIYEDEWLIAVNKPPGLLSVPGRYRDRQDSVLTRLHQKLPDGMAIASVHRLDQETSGILLLARDRSSHRQLSQQFQQRQIYKVYEAVLSGLLTIDRGTIKLPLSADLQNRPYQQVDERGKFSLTHFRVIAREKDYTRIEFIPITGRTHQLRVHAADVRGLGVSILGDRLYGCVNNANRLYLHARELRFQHPQTGEIVHLQANTPF</sequence>
<dbReference type="Gene3D" id="3.30.2350.10">
    <property type="entry name" value="Pseudouridine synthase"/>
    <property type="match status" value="1"/>
</dbReference>
<protein>
    <recommendedName>
        <fullName evidence="2">RNA pseudouridylate synthase</fullName>
    </recommendedName>
    <alternativeName>
        <fullName evidence="3">RNA-uridine isomerase</fullName>
    </alternativeName>
</protein>
<dbReference type="InterPro" id="IPR050188">
    <property type="entry name" value="RluA_PseudoU_synthase"/>
</dbReference>
<dbReference type="InterPro" id="IPR006224">
    <property type="entry name" value="PsdUridine_synth_RluA-like_CS"/>
</dbReference>
<feature type="coiled-coil region" evidence="4">
    <location>
        <begin position="185"/>
        <end position="241"/>
    </location>
</feature>
<dbReference type="Pfam" id="PF00849">
    <property type="entry name" value="PseudoU_synth_2"/>
    <property type="match status" value="1"/>
</dbReference>
<dbReference type="GO" id="GO:0140098">
    <property type="term" value="F:catalytic activity, acting on RNA"/>
    <property type="evidence" value="ECO:0007669"/>
    <property type="project" value="UniProtKB-ARBA"/>
</dbReference>
<dbReference type="SUPFAM" id="SSF55120">
    <property type="entry name" value="Pseudouridine synthase"/>
    <property type="match status" value="1"/>
</dbReference>
<evidence type="ECO:0000313" key="6">
    <source>
        <dbReference type="EMBL" id="NEU72428.1"/>
    </source>
</evidence>
<evidence type="ECO:0000313" key="7">
    <source>
        <dbReference type="Proteomes" id="UP000031549"/>
    </source>
</evidence>
<evidence type="ECO:0000256" key="4">
    <source>
        <dbReference type="SAM" id="Coils"/>
    </source>
</evidence>
<dbReference type="PROSITE" id="PS01129">
    <property type="entry name" value="PSI_RLU"/>
    <property type="match status" value="1"/>
</dbReference>
<evidence type="ECO:0000256" key="3">
    <source>
        <dbReference type="ARBA" id="ARBA00033164"/>
    </source>
</evidence>